<dbReference type="Pfam" id="PF10431">
    <property type="entry name" value="ClpB_D2-small"/>
    <property type="match status" value="1"/>
</dbReference>
<dbReference type="GO" id="GO:0005759">
    <property type="term" value="C:mitochondrial matrix"/>
    <property type="evidence" value="ECO:0007669"/>
    <property type="project" value="TreeGrafter"/>
</dbReference>
<dbReference type="AlphaFoldDB" id="A0AA39LSW0"/>
<organism evidence="5 6">
    <name type="scientific">Steinernema hermaphroditum</name>
    <dbReference type="NCBI Taxonomy" id="289476"/>
    <lineage>
        <taxon>Eukaryota</taxon>
        <taxon>Metazoa</taxon>
        <taxon>Ecdysozoa</taxon>
        <taxon>Nematoda</taxon>
        <taxon>Chromadorea</taxon>
        <taxon>Rhabditida</taxon>
        <taxon>Tylenchina</taxon>
        <taxon>Panagrolaimomorpha</taxon>
        <taxon>Strongyloidoidea</taxon>
        <taxon>Steinernematidae</taxon>
        <taxon>Steinernema</taxon>
    </lineage>
</organism>
<keyword evidence="6" id="KW-1185">Reference proteome</keyword>
<dbReference type="NCBIfam" id="NF003745">
    <property type="entry name" value="PRK05342.1"/>
    <property type="match status" value="1"/>
</dbReference>
<feature type="domain" description="AAA+ ATPase" evidence="3">
    <location>
        <begin position="189"/>
        <end position="348"/>
    </location>
</feature>
<keyword evidence="1" id="KW-0547">Nucleotide-binding</keyword>
<dbReference type="InterPro" id="IPR003959">
    <property type="entry name" value="ATPase_AAA_core"/>
</dbReference>
<feature type="domain" description="Clp ATPase C-terminal" evidence="4">
    <location>
        <begin position="403"/>
        <end position="494"/>
    </location>
</feature>
<evidence type="ECO:0000259" key="3">
    <source>
        <dbReference type="SMART" id="SM00382"/>
    </source>
</evidence>
<dbReference type="InterPro" id="IPR003593">
    <property type="entry name" value="AAA+_ATPase"/>
</dbReference>
<dbReference type="GO" id="GO:0016887">
    <property type="term" value="F:ATP hydrolysis activity"/>
    <property type="evidence" value="ECO:0007669"/>
    <property type="project" value="InterPro"/>
</dbReference>
<reference evidence="5" key="1">
    <citation type="submission" date="2023-06" db="EMBL/GenBank/DDBJ databases">
        <title>Genomic analysis of the entomopathogenic nematode Steinernema hermaphroditum.</title>
        <authorList>
            <person name="Schwarz E.M."/>
            <person name="Heppert J.K."/>
            <person name="Baniya A."/>
            <person name="Schwartz H.T."/>
            <person name="Tan C.-H."/>
            <person name="Antoshechkin I."/>
            <person name="Sternberg P.W."/>
            <person name="Goodrich-Blair H."/>
            <person name="Dillman A.R."/>
        </authorList>
    </citation>
    <scope>NUCLEOTIDE SEQUENCE</scope>
    <source>
        <strain evidence="5">PS9179</strain>
        <tissue evidence="5">Whole animal</tissue>
    </source>
</reference>
<dbReference type="InterPro" id="IPR027417">
    <property type="entry name" value="P-loop_NTPase"/>
</dbReference>
<evidence type="ECO:0000313" key="5">
    <source>
        <dbReference type="EMBL" id="KAK0408140.1"/>
    </source>
</evidence>
<evidence type="ECO:0000313" key="6">
    <source>
        <dbReference type="Proteomes" id="UP001175271"/>
    </source>
</evidence>
<dbReference type="GO" id="GO:0051603">
    <property type="term" value="P:proteolysis involved in protein catabolic process"/>
    <property type="evidence" value="ECO:0007669"/>
    <property type="project" value="TreeGrafter"/>
</dbReference>
<dbReference type="SMART" id="SM00382">
    <property type="entry name" value="AAA"/>
    <property type="match status" value="1"/>
</dbReference>
<sequence length="507" mass="55979">MTLITGPGKMARSLPLRSLYRYHRNQSSPPRRGGRNQLTKLPVAKTSELVPLQASQVHPVPIRLPYPREIAEYLDRFVIGQRSAKKTLSVGVYQHYKRLMYNQELAHQAELVLLNSVKIEQNERRRATREISKGKRKSSLNQTHYEDFIAQEILRQHEAKMNEGIGSKFNAKIAQEDAVALDITSALLEKSNIVLVGPSGVGKTYLTQKLAAILDVPIALCDCTTLTQAGYVGEDAETVIQKLLQNADGDVERAQQGIVFLDEFDKIATSSDPIHSTGFRDVGGRGVQQALLKIVEGTVCKVKHPYSQGTKVDVDTSNILFVASGAFNNLDRVVGRRLNQRSVGFAAALNTNHDEDLKALDELTVSRKRDELLAQADQSDLITFGMVPELVGRFPVLVSFHSLNEDMLVKVMREPQNSVLNQAEKLFGLDGIKLEFTDKALKSIAKEAVQRKTGARALRSIIERILLDAKFDCPGSDTAAVVICEKAVDGTGTYDAFTKNTKGEGTL</sequence>
<dbReference type="GO" id="GO:0005524">
    <property type="term" value="F:ATP binding"/>
    <property type="evidence" value="ECO:0007669"/>
    <property type="project" value="UniProtKB-KW"/>
</dbReference>
<dbReference type="SUPFAM" id="SSF52540">
    <property type="entry name" value="P-loop containing nucleoside triphosphate hydrolases"/>
    <property type="match status" value="1"/>
</dbReference>
<dbReference type="PANTHER" id="PTHR48102">
    <property type="entry name" value="ATP-DEPENDENT CLP PROTEASE ATP-BINDING SUBUNIT CLPX-LIKE, MITOCHONDRIAL-RELATED"/>
    <property type="match status" value="1"/>
</dbReference>
<evidence type="ECO:0000259" key="4">
    <source>
        <dbReference type="SMART" id="SM01086"/>
    </source>
</evidence>
<comment type="caution">
    <text evidence="5">The sequence shown here is derived from an EMBL/GenBank/DDBJ whole genome shotgun (WGS) entry which is preliminary data.</text>
</comment>
<dbReference type="PANTHER" id="PTHR48102:SF10">
    <property type="entry name" value="ATP-DEPENDENT CLP PROTEASE ATP-BINDING SUBUNIT CLPX"/>
    <property type="match status" value="1"/>
</dbReference>
<dbReference type="FunFam" id="1.10.8.60:FF:000002">
    <property type="entry name" value="ATP-dependent Clp protease ATP-binding subunit ClpX"/>
    <property type="match status" value="1"/>
</dbReference>
<dbReference type="Gene3D" id="3.40.50.300">
    <property type="entry name" value="P-loop containing nucleotide triphosphate hydrolases"/>
    <property type="match status" value="1"/>
</dbReference>
<dbReference type="Pfam" id="PF07724">
    <property type="entry name" value="AAA_2"/>
    <property type="match status" value="1"/>
</dbReference>
<evidence type="ECO:0000256" key="2">
    <source>
        <dbReference type="ARBA" id="ARBA00022840"/>
    </source>
</evidence>
<dbReference type="InterPro" id="IPR050052">
    <property type="entry name" value="ATP-dep_Clp_protease_ClpX"/>
</dbReference>
<proteinExistence type="predicted"/>
<dbReference type="EMBL" id="JAUCMV010000003">
    <property type="protein sequence ID" value="KAK0408140.1"/>
    <property type="molecule type" value="Genomic_DNA"/>
</dbReference>
<keyword evidence="2" id="KW-0067">ATP-binding</keyword>
<evidence type="ECO:0000256" key="1">
    <source>
        <dbReference type="ARBA" id="ARBA00022741"/>
    </source>
</evidence>
<name>A0AA39LSW0_9BILA</name>
<accession>A0AA39LSW0</accession>
<dbReference type="SMART" id="SM01086">
    <property type="entry name" value="ClpB_D2-small"/>
    <property type="match status" value="1"/>
</dbReference>
<gene>
    <name evidence="5" type="ORF">QR680_003794</name>
</gene>
<dbReference type="Gene3D" id="1.10.8.60">
    <property type="match status" value="1"/>
</dbReference>
<dbReference type="InterPro" id="IPR019489">
    <property type="entry name" value="Clp_ATPase_C"/>
</dbReference>
<protein>
    <recommendedName>
        <fullName evidence="7">AAA+ ATPase domain-containing protein</fullName>
    </recommendedName>
</protein>
<dbReference type="Proteomes" id="UP001175271">
    <property type="component" value="Unassembled WGS sequence"/>
</dbReference>
<evidence type="ECO:0008006" key="7">
    <source>
        <dbReference type="Google" id="ProtNLM"/>
    </source>
</evidence>